<evidence type="ECO:0000256" key="2">
    <source>
        <dbReference type="SAM" id="MobiDB-lite"/>
    </source>
</evidence>
<feature type="region of interest" description="Disordered" evidence="2">
    <location>
        <begin position="272"/>
        <end position="302"/>
    </location>
</feature>
<feature type="coiled-coil region" evidence="1">
    <location>
        <begin position="93"/>
        <end position="229"/>
    </location>
</feature>
<gene>
    <name evidence="3" type="ORF">SteCoe_14715</name>
</gene>
<keyword evidence="1" id="KW-0175">Coiled coil</keyword>
<feature type="coiled-coil region" evidence="1">
    <location>
        <begin position="455"/>
        <end position="531"/>
    </location>
</feature>
<proteinExistence type="predicted"/>
<dbReference type="AlphaFoldDB" id="A0A1R2C5C7"/>
<reference evidence="3 4" key="1">
    <citation type="submission" date="2016-11" db="EMBL/GenBank/DDBJ databases">
        <title>The macronuclear genome of Stentor coeruleus: a giant cell with tiny introns.</title>
        <authorList>
            <person name="Slabodnick M."/>
            <person name="Ruby J.G."/>
            <person name="Reiff S.B."/>
            <person name="Swart E.C."/>
            <person name="Gosai S."/>
            <person name="Prabakaran S."/>
            <person name="Witkowska E."/>
            <person name="Larue G.E."/>
            <person name="Fisher S."/>
            <person name="Freeman R.M."/>
            <person name="Gunawardena J."/>
            <person name="Chu W."/>
            <person name="Stover N.A."/>
            <person name="Gregory B.D."/>
            <person name="Nowacki M."/>
            <person name="Derisi J."/>
            <person name="Roy S.W."/>
            <person name="Marshall W.F."/>
            <person name="Sood P."/>
        </authorList>
    </citation>
    <scope>NUCLEOTIDE SEQUENCE [LARGE SCALE GENOMIC DNA]</scope>
    <source>
        <strain evidence="3">WM001</strain>
    </source>
</reference>
<name>A0A1R2C5C7_9CILI</name>
<evidence type="ECO:0000313" key="4">
    <source>
        <dbReference type="Proteomes" id="UP000187209"/>
    </source>
</evidence>
<protein>
    <submittedName>
        <fullName evidence="3">Uncharacterized protein</fullName>
    </submittedName>
</protein>
<evidence type="ECO:0000313" key="3">
    <source>
        <dbReference type="EMBL" id="OMJ84228.1"/>
    </source>
</evidence>
<evidence type="ECO:0000256" key="1">
    <source>
        <dbReference type="SAM" id="Coils"/>
    </source>
</evidence>
<organism evidence="3 4">
    <name type="scientific">Stentor coeruleus</name>
    <dbReference type="NCBI Taxonomy" id="5963"/>
    <lineage>
        <taxon>Eukaryota</taxon>
        <taxon>Sar</taxon>
        <taxon>Alveolata</taxon>
        <taxon>Ciliophora</taxon>
        <taxon>Postciliodesmatophora</taxon>
        <taxon>Heterotrichea</taxon>
        <taxon>Heterotrichida</taxon>
        <taxon>Stentoridae</taxon>
        <taxon>Stentor</taxon>
    </lineage>
</organism>
<keyword evidence="4" id="KW-1185">Reference proteome</keyword>
<accession>A0A1R2C5C7</accession>
<dbReference type="EMBL" id="MPUH01000276">
    <property type="protein sequence ID" value="OMJ84228.1"/>
    <property type="molecule type" value="Genomic_DNA"/>
</dbReference>
<sequence>MSKHNKNTDFINLLEKEIKRLSPSLSLSLKSADPLGQILEIVRIATDTLIEEKKTLELEYTQLSRESSPRLLGEDSKELRDSKAKILYAQKELSKIQGLLKAKEKRLDAKEQEILSQTSKLSEDRRILDFEKSELEFKTQELESNIRSLQEKESSFSISSNKYWLDKESLEKEKDAIHILKQKIEKNYSESEKIKELAMLAEENLKKEQEILKVERQMLEEKAQDLSSKQKYIDRTHTELEREKKIIDIEKKKIFNEKDELVKIKQQISDDRLSCHEEQQETEKSKKTNESRMSEARPSIDSSKSRELAKIYEKLKAQIEIFNKETEDREIIISCQQQTMRSDTEKISKNYANLSLIEQSLLRTKSEILEFNKIILPQIEDMYKESISLFQTFAVRFSEVEALERKLAEYLNMTGPSENGTSPTEKRVKIMDKKSLEREENMEGHGKSNMENGVRLSTELEMRDLESRIKAVEIRERELDFALLDNSRMTEYLKKAKNKIRVDKDKVREEKDKIKIQAFQLEQRIKALTIKENEIQSFKIELDKKANLLKIKEKQLDLKIINTRVGEQTISSDR</sequence>
<comment type="caution">
    <text evidence="3">The sequence shown here is derived from an EMBL/GenBank/DDBJ whole genome shotgun (WGS) entry which is preliminary data.</text>
</comment>
<feature type="compositionally biased region" description="Basic and acidic residues" evidence="2">
    <location>
        <begin position="272"/>
        <end position="295"/>
    </location>
</feature>
<dbReference type="Proteomes" id="UP000187209">
    <property type="component" value="Unassembled WGS sequence"/>
</dbReference>